<reference evidence="1 2" key="1">
    <citation type="journal article" date="2013" name="PLoS ONE">
        <title>Assembly-driven community genomics of a hypersaline microbial ecosystem.</title>
        <authorList>
            <person name="Podell S."/>
            <person name="Ugalde J.A."/>
            <person name="Narasingarao P."/>
            <person name="Banfield J.F."/>
            <person name="Heidelberg K.B."/>
            <person name="Allen E.E."/>
        </authorList>
    </citation>
    <scope>NUCLEOTIDE SEQUENCE [LARGE SCALE GENOMIC DNA]</scope>
    <source>
        <strain evidence="2">J07HQW2</strain>
    </source>
</reference>
<dbReference type="AlphaFoldDB" id="U1NBL2"/>
<evidence type="ECO:0000313" key="1">
    <source>
        <dbReference type="EMBL" id="ERG94033.1"/>
    </source>
</evidence>
<dbReference type="Proteomes" id="UP000030710">
    <property type="component" value="Unassembled WGS sequence"/>
</dbReference>
<protein>
    <submittedName>
        <fullName evidence="1">Uncharacterized protein</fullName>
    </submittedName>
</protein>
<dbReference type="EMBL" id="KE356561">
    <property type="protein sequence ID" value="ERG94033.1"/>
    <property type="molecule type" value="Genomic_DNA"/>
</dbReference>
<proteinExistence type="predicted"/>
<sequence>MMITQKPPRDGLAILQTHRNHRLLIITSYPSLLPMDSHQARISDPSLSHSSQYQSSSDWRALPGRHMRDNLSFWSDRPTQRSHMPVNRITPLMCSARRDQQSRATCRQIHSRHSSTINKRGSCNSGTFDPIAFNSLVILAPDTSRRLIYLSPPMQLSKDVINSRSWRSCPFVQFFTRKFVT</sequence>
<dbReference type="HOGENOM" id="CLU_1485870_0_0_2"/>
<name>U1NBL2_9EURY</name>
<evidence type="ECO:0000313" key="2">
    <source>
        <dbReference type="Proteomes" id="UP000030710"/>
    </source>
</evidence>
<organism evidence="1 2">
    <name type="scientific">Haloquadratum walsbyi J07HQW2</name>
    <dbReference type="NCBI Taxonomy" id="1238425"/>
    <lineage>
        <taxon>Archaea</taxon>
        <taxon>Methanobacteriati</taxon>
        <taxon>Methanobacteriota</taxon>
        <taxon>Stenosarchaea group</taxon>
        <taxon>Halobacteria</taxon>
        <taxon>Halobacteriales</taxon>
        <taxon>Haloferacaceae</taxon>
        <taxon>Haloquadratum</taxon>
    </lineage>
</organism>
<gene>
    <name evidence="1" type="ORF">J07HQW2_00467</name>
</gene>
<accession>U1NBL2</accession>